<dbReference type="GO" id="GO:0046872">
    <property type="term" value="F:metal ion binding"/>
    <property type="evidence" value="ECO:0007669"/>
    <property type="project" value="UniProtKB-KW"/>
</dbReference>
<dbReference type="InterPro" id="IPR013788">
    <property type="entry name" value="Hemocyanin/hexamerin"/>
</dbReference>
<feature type="domain" description="Hemocyanin C-terminal" evidence="3">
    <location>
        <begin position="454"/>
        <end position="623"/>
    </location>
</feature>
<dbReference type="InterPro" id="IPR014756">
    <property type="entry name" value="Ig_E-set"/>
</dbReference>
<dbReference type="InterPro" id="IPR008922">
    <property type="entry name" value="Di-copper_centre_dom_sf"/>
</dbReference>
<name>A0A1I0R3A3_9BACT</name>
<dbReference type="SUPFAM" id="SSF81296">
    <property type="entry name" value="E set domains"/>
    <property type="match status" value="1"/>
</dbReference>
<dbReference type="PRINTS" id="PR00187">
    <property type="entry name" value="HAEMOCYANIN"/>
</dbReference>
<dbReference type="Pfam" id="PF00372">
    <property type="entry name" value="Hemocyanin_M"/>
    <property type="match status" value="1"/>
</dbReference>
<dbReference type="InterPro" id="IPR037020">
    <property type="entry name" value="Hemocyanin_C_sf"/>
</dbReference>
<protein>
    <submittedName>
        <fullName evidence="4">Hemocyanin, copper containing domain</fullName>
    </submittedName>
</protein>
<dbReference type="Proteomes" id="UP000199310">
    <property type="component" value="Unassembled WGS sequence"/>
</dbReference>
<dbReference type="PANTHER" id="PTHR11511:SF4">
    <property type="entry name" value="PHENOLOXIDASE 2-RELATED"/>
    <property type="match status" value="1"/>
</dbReference>
<proteinExistence type="predicted"/>
<evidence type="ECO:0000259" key="3">
    <source>
        <dbReference type="Pfam" id="PF03723"/>
    </source>
</evidence>
<dbReference type="InterPro" id="IPR000896">
    <property type="entry name" value="Hemocyanin/hexamerin_mid_dom"/>
</dbReference>
<reference evidence="5" key="1">
    <citation type="submission" date="2016-10" db="EMBL/GenBank/DDBJ databases">
        <authorList>
            <person name="Varghese N."/>
            <person name="Submissions S."/>
        </authorList>
    </citation>
    <scope>NUCLEOTIDE SEQUENCE [LARGE SCALE GENOMIC DNA]</scope>
    <source>
        <strain evidence="5">DSM 3695</strain>
    </source>
</reference>
<evidence type="ECO:0000256" key="1">
    <source>
        <dbReference type="ARBA" id="ARBA00022723"/>
    </source>
</evidence>
<dbReference type="STRING" id="29529.SAMN04488122_2159"/>
<feature type="domain" description="Hemocyanin middle" evidence="2">
    <location>
        <begin position="145"/>
        <end position="341"/>
    </location>
</feature>
<dbReference type="Gene3D" id="1.10.1280.10">
    <property type="entry name" value="Di-copper center containing domain from catechol oxidase"/>
    <property type="match status" value="1"/>
</dbReference>
<dbReference type="SUPFAM" id="SSF48056">
    <property type="entry name" value="Di-copper centre-containing domain"/>
    <property type="match status" value="1"/>
</dbReference>
<dbReference type="Gene3D" id="2.60.40.1520">
    <property type="entry name" value="Hemocyanin, C-terminal domain"/>
    <property type="match status" value="1"/>
</dbReference>
<evidence type="ECO:0000313" key="4">
    <source>
        <dbReference type="EMBL" id="SEW34879.1"/>
    </source>
</evidence>
<evidence type="ECO:0000259" key="2">
    <source>
        <dbReference type="Pfam" id="PF00372"/>
    </source>
</evidence>
<organism evidence="4 5">
    <name type="scientific">Chitinophaga arvensicola</name>
    <dbReference type="NCBI Taxonomy" id="29529"/>
    <lineage>
        <taxon>Bacteria</taxon>
        <taxon>Pseudomonadati</taxon>
        <taxon>Bacteroidota</taxon>
        <taxon>Chitinophagia</taxon>
        <taxon>Chitinophagales</taxon>
        <taxon>Chitinophagaceae</taxon>
        <taxon>Chitinophaga</taxon>
    </lineage>
</organism>
<accession>A0A1I0R3A3</accession>
<keyword evidence="1" id="KW-0479">Metal-binding</keyword>
<keyword evidence="5" id="KW-1185">Reference proteome</keyword>
<dbReference type="OrthoDB" id="2874181at2"/>
<dbReference type="AlphaFoldDB" id="A0A1I0R3A3"/>
<dbReference type="RefSeq" id="WP_089894324.1">
    <property type="nucleotide sequence ID" value="NZ_FOJG01000001.1"/>
</dbReference>
<dbReference type="Pfam" id="PF03723">
    <property type="entry name" value="Hemocyanin_C"/>
    <property type="match status" value="1"/>
</dbReference>
<evidence type="ECO:0000313" key="5">
    <source>
        <dbReference type="Proteomes" id="UP000199310"/>
    </source>
</evidence>
<dbReference type="EMBL" id="FOJG01000001">
    <property type="protein sequence ID" value="SEW34879.1"/>
    <property type="molecule type" value="Genomic_DNA"/>
</dbReference>
<dbReference type="InterPro" id="IPR005203">
    <property type="entry name" value="Hemocyanin_C"/>
</dbReference>
<dbReference type="PANTHER" id="PTHR11511">
    <property type="entry name" value="LARVAL STORAGE PROTEIN/PHENOLOXIDASE"/>
    <property type="match status" value="1"/>
</dbReference>
<gene>
    <name evidence="4" type="ORF">SAMN04488122_2159</name>
</gene>
<sequence>MSEINPELAKRIWDIFAGIKPVLRREFKDKIKANEIAPEQAITQFSPFNREHQQLAASVIADFEKVFAAQPDTTAAISKVLDEFENKIGRQHPDLLYYSLEVFLSHHNDDLDIILPSIFIREPESVQPSSDSAAKFHLQLAVGSAEETMMDYWREDPLLNEHHGHWHIVYNNQYTKNRQGEMFYFMHRQMLARYMAERYGVGIDELTPFSDMHVPIEVGYTAGPDIRLSERYGTGRPVNAPVKEEYADTQTQWRLMIEEDINKGKYDPKDPYDMAAEIAAMDKFAGTIESSPAGIQAPYNNYHGYGHGFIASVNNGVMGVPETALRDVIFWKWHLHIDDLFEQWMSRLKPHPVFKDIPPVKIRKSVDATGTPDSADLIICKTNEIEDYHIEDGALIGQSAFGANLWDETFPQGSYHYQASDGKVKNIATTGTLNTFTRTATMEYVTSKGEKRTYNYTYLAHDPFCYFIRLENTSLQAMQYTVRLFIVPKEWSENNRKWIEMDKFLVDMAPSSRQVIFRADTQSSVVKKPVVLNPDEYDKEFTPVEMELDAQRCKCGWPYHLLLPFGSDKGDGMAYQLMVMITGNDLVGRQPDCGSLSFCGTKDKMYPDKRPMGYPFNRPFAGGKMPINQAIIDHAHMAARTLFIKHI</sequence>